<reference evidence="6 7" key="2">
    <citation type="submission" date="2008-10" db="EMBL/GenBank/DDBJ databases">
        <title>Draft genome sequence of Clostridium hiranonis (DSM 13275).</title>
        <authorList>
            <person name="Sudarsanam P."/>
            <person name="Ley R."/>
            <person name="Guruge J."/>
            <person name="Turnbaugh P.J."/>
            <person name="Mahowald M."/>
            <person name="Liep D."/>
            <person name="Gordon J."/>
        </authorList>
    </citation>
    <scope>NUCLEOTIDE SEQUENCE [LARGE SCALE GENOMIC DNA]</scope>
    <source>
        <strain evidence="6 7">DSM 13275</strain>
    </source>
</reference>
<evidence type="ECO:0000313" key="6">
    <source>
        <dbReference type="EMBL" id="EEA84233.1"/>
    </source>
</evidence>
<dbReference type="SUPFAM" id="SSF52172">
    <property type="entry name" value="CheY-like"/>
    <property type="match status" value="1"/>
</dbReference>
<comment type="caution">
    <text evidence="6">The sequence shown here is derived from an EMBL/GenBank/DDBJ whole genome shotgun (WGS) entry which is preliminary data.</text>
</comment>
<dbReference type="HOGENOM" id="CLU_000445_14_2_9"/>
<dbReference type="eggNOG" id="COG3279">
    <property type="taxonomic scope" value="Bacteria"/>
</dbReference>
<dbReference type="Pfam" id="PF04397">
    <property type="entry name" value="LytTR"/>
    <property type="match status" value="1"/>
</dbReference>
<feature type="modified residue" description="4-aspartylphosphate" evidence="3">
    <location>
        <position position="56"/>
    </location>
</feature>
<protein>
    <recommendedName>
        <fullName evidence="1">Stage 0 sporulation protein A homolog</fullName>
    </recommendedName>
</protein>
<dbReference type="PROSITE" id="PS50110">
    <property type="entry name" value="RESPONSE_REGULATORY"/>
    <property type="match status" value="1"/>
</dbReference>
<feature type="domain" description="HTH LytTR-type" evidence="5">
    <location>
        <begin position="129"/>
        <end position="227"/>
    </location>
</feature>
<evidence type="ECO:0000259" key="5">
    <source>
        <dbReference type="PROSITE" id="PS50930"/>
    </source>
</evidence>
<evidence type="ECO:0000256" key="2">
    <source>
        <dbReference type="ARBA" id="ARBA00024867"/>
    </source>
</evidence>
<dbReference type="STRING" id="500633.CLOHIR_02150"/>
<keyword evidence="3" id="KW-0597">Phosphoprotein</keyword>
<dbReference type="OrthoDB" id="1756867at2"/>
<keyword evidence="6" id="KW-0238">DNA-binding</keyword>
<dbReference type="SMART" id="SM00850">
    <property type="entry name" value="LytTR"/>
    <property type="match status" value="1"/>
</dbReference>
<dbReference type="AlphaFoldDB" id="B6G1Y8"/>
<dbReference type="GO" id="GO:0003677">
    <property type="term" value="F:DNA binding"/>
    <property type="evidence" value="ECO:0007669"/>
    <property type="project" value="UniProtKB-KW"/>
</dbReference>
<dbReference type="EMBL" id="ABWP01000084">
    <property type="protein sequence ID" value="EEA84233.1"/>
    <property type="molecule type" value="Genomic_DNA"/>
</dbReference>
<proteinExistence type="predicted"/>
<accession>B6G1Y8</accession>
<dbReference type="Pfam" id="PF00072">
    <property type="entry name" value="Response_reg"/>
    <property type="match status" value="1"/>
</dbReference>
<dbReference type="InterPro" id="IPR001789">
    <property type="entry name" value="Sig_transdc_resp-reg_receiver"/>
</dbReference>
<feature type="domain" description="Response regulatory" evidence="4">
    <location>
        <begin position="3"/>
        <end position="119"/>
    </location>
</feature>
<dbReference type="InterPro" id="IPR007492">
    <property type="entry name" value="LytTR_DNA-bd_dom"/>
</dbReference>
<gene>
    <name evidence="6" type="ORF">CLOHIR_02150</name>
</gene>
<dbReference type="InterPro" id="IPR011006">
    <property type="entry name" value="CheY-like_superfamily"/>
</dbReference>
<evidence type="ECO:0000256" key="3">
    <source>
        <dbReference type="PROSITE-ProRule" id="PRU00169"/>
    </source>
</evidence>
<evidence type="ECO:0000256" key="1">
    <source>
        <dbReference type="ARBA" id="ARBA00018672"/>
    </source>
</evidence>
<evidence type="ECO:0000259" key="4">
    <source>
        <dbReference type="PROSITE" id="PS50110"/>
    </source>
</evidence>
<dbReference type="PROSITE" id="PS50930">
    <property type="entry name" value="HTH_LYTTR"/>
    <property type="match status" value="1"/>
</dbReference>
<keyword evidence="7" id="KW-1185">Reference proteome</keyword>
<dbReference type="Gene3D" id="3.40.50.2300">
    <property type="match status" value="1"/>
</dbReference>
<sequence length="234" mass="27478">MLNISICEDEKIQADELEKMIKEKLNSINIDYSIQKFSSGEELLSDYKDTDIIFLDIKMSKLSGMDTARKIREIDKNVEIIFTTALQEYVFEAYEVRAFRYLLKPIDNDLLFNYLELCIKELNSRSKKICLKNKSDMIVLNTDDILYVEVIRKEITIYTESEKYSIKMSLKSLEDMLNGKNFFKCHNSYLVNLDKISHIDQHFATIKDFKIPISRPKYKEFKIALASHLGDFLC</sequence>
<dbReference type="PANTHER" id="PTHR37299:SF1">
    <property type="entry name" value="STAGE 0 SPORULATION PROTEIN A HOMOLOG"/>
    <property type="match status" value="1"/>
</dbReference>
<evidence type="ECO:0000313" key="7">
    <source>
        <dbReference type="Proteomes" id="UP000003178"/>
    </source>
</evidence>
<dbReference type="PANTHER" id="PTHR37299">
    <property type="entry name" value="TRANSCRIPTIONAL REGULATOR-RELATED"/>
    <property type="match status" value="1"/>
</dbReference>
<dbReference type="RefSeq" id="WP_006440988.1">
    <property type="nucleotide sequence ID" value="NZ_DS995361.1"/>
</dbReference>
<dbReference type="InterPro" id="IPR046947">
    <property type="entry name" value="LytR-like"/>
</dbReference>
<reference evidence="6 7" key="1">
    <citation type="submission" date="2008-09" db="EMBL/GenBank/DDBJ databases">
        <authorList>
            <person name="Fulton L."/>
            <person name="Clifton S."/>
            <person name="Fulton B."/>
            <person name="Xu J."/>
            <person name="Minx P."/>
            <person name="Pepin K.H."/>
            <person name="Johnson M."/>
            <person name="Thiruvilangam P."/>
            <person name="Bhonagiri V."/>
            <person name="Nash W.E."/>
            <person name="Mardis E.R."/>
            <person name="Wilson R.K."/>
        </authorList>
    </citation>
    <scope>NUCLEOTIDE SEQUENCE [LARGE SCALE GENOMIC DNA]</scope>
    <source>
        <strain evidence="6 7">DSM 13275</strain>
    </source>
</reference>
<dbReference type="Proteomes" id="UP000003178">
    <property type="component" value="Unassembled WGS sequence"/>
</dbReference>
<dbReference type="GO" id="GO:0000156">
    <property type="term" value="F:phosphorelay response regulator activity"/>
    <property type="evidence" value="ECO:0007669"/>
    <property type="project" value="InterPro"/>
</dbReference>
<organism evidence="6 7">
    <name type="scientific">Peptacetobacter hiranonis (strain DSM 13275 / JCM 10541 / KCTC 15199 / TO-931)</name>
    <name type="common">Clostridium hiranonis</name>
    <dbReference type="NCBI Taxonomy" id="500633"/>
    <lineage>
        <taxon>Bacteria</taxon>
        <taxon>Bacillati</taxon>
        <taxon>Bacillota</taxon>
        <taxon>Clostridia</taxon>
        <taxon>Peptostreptococcales</taxon>
        <taxon>Peptostreptococcaceae</taxon>
        <taxon>Peptacetobacter</taxon>
    </lineage>
</organism>
<dbReference type="SMART" id="SM00448">
    <property type="entry name" value="REC"/>
    <property type="match status" value="1"/>
</dbReference>
<name>B6G1Y8_PEPHT</name>
<dbReference type="Gene3D" id="2.40.50.1020">
    <property type="entry name" value="LytTr DNA-binding domain"/>
    <property type="match status" value="1"/>
</dbReference>
<comment type="function">
    <text evidence="2">May play the central regulatory role in sporulation. It may be an element of the effector pathway responsible for the activation of sporulation genes in response to nutritional stress. Spo0A may act in concert with spo0H (a sigma factor) to control the expression of some genes that are critical to the sporulation process.</text>
</comment>